<evidence type="ECO:0000313" key="3">
    <source>
        <dbReference type="Proteomes" id="UP000008810"/>
    </source>
</evidence>
<dbReference type="AlphaFoldDB" id="A0A0Q3LEW3"/>
<dbReference type="Proteomes" id="UP000008810">
    <property type="component" value="Chromosome 4"/>
</dbReference>
<dbReference type="EnsemblPlants" id="KQJ91181">
    <property type="protein sequence ID" value="KQJ91181"/>
    <property type="gene ID" value="BRADI_4g36130v3"/>
</dbReference>
<protein>
    <submittedName>
        <fullName evidence="1 2">Uncharacterized protein</fullName>
    </submittedName>
</protein>
<dbReference type="PANTHER" id="PTHR33170:SF22">
    <property type="entry name" value="OS10G0417100 PROTEIN"/>
    <property type="match status" value="1"/>
</dbReference>
<proteinExistence type="predicted"/>
<dbReference type="OrthoDB" id="693520at2759"/>
<accession>A0A0Q3LEW3</accession>
<dbReference type="Gramene" id="KQJ91181">
    <property type="protein sequence ID" value="KQJ91181"/>
    <property type="gene ID" value="BRADI_4g36130v3"/>
</dbReference>
<evidence type="ECO:0000313" key="2">
    <source>
        <dbReference type="EnsemblPlants" id="KQJ91181"/>
    </source>
</evidence>
<keyword evidence="3" id="KW-1185">Reference proteome</keyword>
<name>A0A0Q3LEW3_BRADI</name>
<reference evidence="1" key="2">
    <citation type="submission" date="2017-06" db="EMBL/GenBank/DDBJ databases">
        <title>WGS assembly of Brachypodium distachyon.</title>
        <authorList>
            <consortium name="The International Brachypodium Initiative"/>
            <person name="Lucas S."/>
            <person name="Harmon-Smith M."/>
            <person name="Lail K."/>
            <person name="Tice H."/>
            <person name="Grimwood J."/>
            <person name="Bruce D."/>
            <person name="Barry K."/>
            <person name="Shu S."/>
            <person name="Lindquist E."/>
            <person name="Wang M."/>
            <person name="Pitluck S."/>
            <person name="Vogel J.P."/>
            <person name="Garvin D.F."/>
            <person name="Mockler T.C."/>
            <person name="Schmutz J."/>
            <person name="Rokhsar D."/>
            <person name="Bevan M.W."/>
        </authorList>
    </citation>
    <scope>NUCLEOTIDE SEQUENCE</scope>
    <source>
        <strain evidence="1">Bd21</strain>
    </source>
</reference>
<reference evidence="1 2" key="1">
    <citation type="journal article" date="2010" name="Nature">
        <title>Genome sequencing and analysis of the model grass Brachypodium distachyon.</title>
        <authorList>
            <consortium name="International Brachypodium Initiative"/>
        </authorList>
    </citation>
    <scope>NUCLEOTIDE SEQUENCE [LARGE SCALE GENOMIC DNA]</scope>
    <source>
        <strain evidence="1 2">Bd21</strain>
    </source>
</reference>
<sequence length="394" mass="44415">MKSGGWKLCAVRRNVLLRRNVSDRKISGVGRRSGVWRRCSVSGRRSHACARSCDVIGHEIAQCAERKSWEYVVPFVGSAEFAQGFYSIPKVFYGMVIVVRGHASGREIEYELKAWAGADCTWRFFARTISDALMRVEPWTDDIKPKASLQVAWFRIRGIPINFRTREIAFFVGNLVGKAKSLDRSSLHNETYVRVQIACKDVSLIPATREGEIDDDLYEFQYTRELPGDFDGLGSSVSIPVSKVMDGQDQVDPSQEESQPDVPISQEVPEDAYIDALEEPVIRFNERLVQQRVDQARVMERVDTQHATGALEGTNLNISNSFVVLDDDDIKSRALELGIHVDSLSLDTIHALKDLEIARHNLALKKTVPVDEPMLVAEGQIVILDWKNDHETEK</sequence>
<dbReference type="InParanoid" id="A0A0Q3LEW3"/>
<gene>
    <name evidence="1" type="ORF">BRADI_4g36130v3</name>
</gene>
<reference evidence="2" key="3">
    <citation type="submission" date="2018-08" db="UniProtKB">
        <authorList>
            <consortium name="EnsemblPlants"/>
        </authorList>
    </citation>
    <scope>IDENTIFICATION</scope>
    <source>
        <strain evidence="2">cv. Bd21</strain>
    </source>
</reference>
<dbReference type="EMBL" id="CM000883">
    <property type="protein sequence ID" value="KQJ91181.1"/>
    <property type="molecule type" value="Genomic_DNA"/>
</dbReference>
<dbReference type="PANTHER" id="PTHR33170">
    <property type="entry name" value="DUF4283 DOMAIN-CONTAINING PROTEIN-RELATED"/>
    <property type="match status" value="1"/>
</dbReference>
<evidence type="ECO:0000313" key="1">
    <source>
        <dbReference type="EMBL" id="KQJ91181.1"/>
    </source>
</evidence>
<organism evidence="1">
    <name type="scientific">Brachypodium distachyon</name>
    <name type="common">Purple false brome</name>
    <name type="synonym">Trachynia distachya</name>
    <dbReference type="NCBI Taxonomy" id="15368"/>
    <lineage>
        <taxon>Eukaryota</taxon>
        <taxon>Viridiplantae</taxon>
        <taxon>Streptophyta</taxon>
        <taxon>Embryophyta</taxon>
        <taxon>Tracheophyta</taxon>
        <taxon>Spermatophyta</taxon>
        <taxon>Magnoliopsida</taxon>
        <taxon>Liliopsida</taxon>
        <taxon>Poales</taxon>
        <taxon>Poaceae</taxon>
        <taxon>BOP clade</taxon>
        <taxon>Pooideae</taxon>
        <taxon>Stipodae</taxon>
        <taxon>Brachypodieae</taxon>
        <taxon>Brachypodium</taxon>
    </lineage>
</organism>